<dbReference type="CDD" id="cd00038">
    <property type="entry name" value="CAP_ED"/>
    <property type="match status" value="1"/>
</dbReference>
<dbReference type="GO" id="GO:0003700">
    <property type="term" value="F:DNA-binding transcription factor activity"/>
    <property type="evidence" value="ECO:0007669"/>
    <property type="project" value="TreeGrafter"/>
</dbReference>
<dbReference type="GO" id="GO:0003677">
    <property type="term" value="F:DNA binding"/>
    <property type="evidence" value="ECO:0007669"/>
    <property type="project" value="UniProtKB-KW"/>
</dbReference>
<dbReference type="EMBL" id="SMGK01000003">
    <property type="protein sequence ID" value="TCK72788.1"/>
    <property type="molecule type" value="Genomic_DNA"/>
</dbReference>
<dbReference type="PANTHER" id="PTHR24567:SF74">
    <property type="entry name" value="HTH-TYPE TRANSCRIPTIONAL REGULATOR ARCR"/>
    <property type="match status" value="1"/>
</dbReference>
<evidence type="ECO:0000313" key="6">
    <source>
        <dbReference type="EMBL" id="TCK72788.1"/>
    </source>
</evidence>
<organism evidence="6 7">
    <name type="scientific">Acidipila rosea</name>
    <dbReference type="NCBI Taxonomy" id="768535"/>
    <lineage>
        <taxon>Bacteria</taxon>
        <taxon>Pseudomonadati</taxon>
        <taxon>Acidobacteriota</taxon>
        <taxon>Terriglobia</taxon>
        <taxon>Terriglobales</taxon>
        <taxon>Acidobacteriaceae</taxon>
        <taxon>Acidipila</taxon>
    </lineage>
</organism>
<dbReference type="PRINTS" id="PR00034">
    <property type="entry name" value="HTHCRP"/>
</dbReference>
<dbReference type="PROSITE" id="PS51063">
    <property type="entry name" value="HTH_CRP_2"/>
    <property type="match status" value="1"/>
</dbReference>
<keyword evidence="2" id="KW-0238">DNA-binding</keyword>
<dbReference type="InterPro" id="IPR014710">
    <property type="entry name" value="RmlC-like_jellyroll"/>
</dbReference>
<dbReference type="SMART" id="SM00100">
    <property type="entry name" value="cNMP"/>
    <property type="match status" value="1"/>
</dbReference>
<dbReference type="SUPFAM" id="SSF51206">
    <property type="entry name" value="cAMP-binding domain-like"/>
    <property type="match status" value="1"/>
</dbReference>
<evidence type="ECO:0000313" key="7">
    <source>
        <dbReference type="Proteomes" id="UP000295210"/>
    </source>
</evidence>
<accession>A0A4R1L404</accession>
<feature type="domain" description="Cyclic nucleotide-binding" evidence="4">
    <location>
        <begin position="23"/>
        <end position="143"/>
    </location>
</feature>
<dbReference type="Pfam" id="PF13545">
    <property type="entry name" value="HTH_Crp_2"/>
    <property type="match status" value="1"/>
</dbReference>
<dbReference type="Pfam" id="PF00027">
    <property type="entry name" value="cNMP_binding"/>
    <property type="match status" value="1"/>
</dbReference>
<comment type="caution">
    <text evidence="6">The sequence shown here is derived from an EMBL/GenBank/DDBJ whole genome shotgun (WGS) entry which is preliminary data.</text>
</comment>
<dbReference type="InterPro" id="IPR018490">
    <property type="entry name" value="cNMP-bd_dom_sf"/>
</dbReference>
<dbReference type="InterPro" id="IPR036388">
    <property type="entry name" value="WH-like_DNA-bd_sf"/>
</dbReference>
<evidence type="ECO:0000259" key="5">
    <source>
        <dbReference type="PROSITE" id="PS51063"/>
    </source>
</evidence>
<keyword evidence="7" id="KW-1185">Reference proteome</keyword>
<gene>
    <name evidence="6" type="ORF">C7378_2378</name>
</gene>
<dbReference type="InterPro" id="IPR036390">
    <property type="entry name" value="WH_DNA-bd_sf"/>
</dbReference>
<dbReference type="AlphaFoldDB" id="A0A4R1L404"/>
<evidence type="ECO:0000256" key="3">
    <source>
        <dbReference type="ARBA" id="ARBA00023163"/>
    </source>
</evidence>
<dbReference type="PROSITE" id="PS50042">
    <property type="entry name" value="CNMP_BINDING_3"/>
    <property type="match status" value="1"/>
</dbReference>
<keyword evidence="3" id="KW-0804">Transcription</keyword>
<evidence type="ECO:0000259" key="4">
    <source>
        <dbReference type="PROSITE" id="PS50042"/>
    </source>
</evidence>
<reference evidence="6 7" key="1">
    <citation type="submission" date="2019-03" db="EMBL/GenBank/DDBJ databases">
        <title>Genomic Encyclopedia of Type Strains, Phase IV (KMG-IV): sequencing the most valuable type-strain genomes for metagenomic binning, comparative biology and taxonomic classification.</title>
        <authorList>
            <person name="Goeker M."/>
        </authorList>
    </citation>
    <scope>NUCLEOTIDE SEQUENCE [LARGE SCALE GENOMIC DNA]</scope>
    <source>
        <strain evidence="6 7">DSM 103428</strain>
    </source>
</reference>
<feature type="domain" description="HTH crp-type" evidence="5">
    <location>
        <begin position="158"/>
        <end position="230"/>
    </location>
</feature>
<dbReference type="InterPro" id="IPR050397">
    <property type="entry name" value="Env_Response_Regulators"/>
</dbReference>
<dbReference type="PANTHER" id="PTHR24567">
    <property type="entry name" value="CRP FAMILY TRANSCRIPTIONAL REGULATORY PROTEIN"/>
    <property type="match status" value="1"/>
</dbReference>
<sequence length="238" mass="25906">MSGLHGTASNLACESCKLKADNFFCHLSPAAAKEFAAIKYSTTYPSGSVLFLENEHTRGVFLLCSGLVKLAVSSRGGKTLILRIAGPREIIGLHSVMSNAHAEVSAETLQPCQIAFIRRDDFLRFVHTYPEVYEAVAMQLSSQYSSACEQLRTIGLSSSAHGKLARLLLHWCADGRETKDGTQIKVRLTHEQIAECVGSTRETVTRTLSEFKSRHLVTFKGATMMIPSRAALEAIGGS</sequence>
<proteinExistence type="predicted"/>
<dbReference type="CDD" id="cd00092">
    <property type="entry name" value="HTH_CRP"/>
    <property type="match status" value="1"/>
</dbReference>
<dbReference type="Gene3D" id="2.60.120.10">
    <property type="entry name" value="Jelly Rolls"/>
    <property type="match status" value="1"/>
</dbReference>
<dbReference type="InterPro" id="IPR012318">
    <property type="entry name" value="HTH_CRP"/>
</dbReference>
<name>A0A4R1L404_9BACT</name>
<protein>
    <submittedName>
        <fullName evidence="6">CRP/FNR family transcriptional regulator</fullName>
    </submittedName>
</protein>
<keyword evidence="1" id="KW-0805">Transcription regulation</keyword>
<evidence type="ECO:0000256" key="2">
    <source>
        <dbReference type="ARBA" id="ARBA00023125"/>
    </source>
</evidence>
<dbReference type="SMART" id="SM00419">
    <property type="entry name" value="HTH_CRP"/>
    <property type="match status" value="1"/>
</dbReference>
<evidence type="ECO:0000256" key="1">
    <source>
        <dbReference type="ARBA" id="ARBA00023015"/>
    </source>
</evidence>
<dbReference type="SUPFAM" id="SSF46785">
    <property type="entry name" value="Winged helix' DNA-binding domain"/>
    <property type="match status" value="1"/>
</dbReference>
<dbReference type="Gene3D" id="1.10.10.10">
    <property type="entry name" value="Winged helix-like DNA-binding domain superfamily/Winged helix DNA-binding domain"/>
    <property type="match status" value="1"/>
</dbReference>
<dbReference type="GO" id="GO:0005829">
    <property type="term" value="C:cytosol"/>
    <property type="evidence" value="ECO:0007669"/>
    <property type="project" value="TreeGrafter"/>
</dbReference>
<dbReference type="InterPro" id="IPR000595">
    <property type="entry name" value="cNMP-bd_dom"/>
</dbReference>
<dbReference type="Proteomes" id="UP000295210">
    <property type="component" value="Unassembled WGS sequence"/>
</dbReference>